<proteinExistence type="predicted"/>
<gene>
    <name evidence="1" type="ORF">CPAG_03025</name>
</gene>
<dbReference type="EMBL" id="DS268110">
    <property type="protein sequence ID" value="KMM66687.1"/>
    <property type="molecule type" value="Genomic_DNA"/>
</dbReference>
<name>A0A0J6I5M1_COCPO</name>
<reference evidence="2" key="2">
    <citation type="journal article" date="2009" name="Genome Res.">
        <title>Comparative genomic analyses of the human fungal pathogens Coccidioides and their relatives.</title>
        <authorList>
            <person name="Sharpton T.J."/>
            <person name="Stajich J.E."/>
            <person name="Rounsley S.D."/>
            <person name="Gardner M.J."/>
            <person name="Wortman J.R."/>
            <person name="Jordar V.S."/>
            <person name="Maiti R."/>
            <person name="Kodira C.D."/>
            <person name="Neafsey D.E."/>
            <person name="Zeng Q."/>
            <person name="Hung C.-Y."/>
            <person name="McMahan C."/>
            <person name="Muszewska A."/>
            <person name="Grynberg M."/>
            <person name="Mandel M.A."/>
            <person name="Kellner E.M."/>
            <person name="Barker B.M."/>
            <person name="Galgiani J.N."/>
            <person name="Orbach M.J."/>
            <person name="Kirkland T.N."/>
            <person name="Cole G.T."/>
            <person name="Henn M.R."/>
            <person name="Birren B.W."/>
            <person name="Taylor J.W."/>
        </authorList>
    </citation>
    <scope>NUCLEOTIDE SEQUENCE [LARGE SCALE GENOMIC DNA]</scope>
    <source>
        <strain evidence="2">RMSCC 3488</strain>
    </source>
</reference>
<sequence length="52" mass="5832">MAVPGWELNSQNQGVLLPHTLYGVHPNSLLNTRQRAEKIQHTPAAYAGEFQF</sequence>
<dbReference type="Proteomes" id="UP000054567">
    <property type="component" value="Unassembled WGS sequence"/>
</dbReference>
<dbReference type="VEuPathDB" id="FungiDB:CPAG_03025"/>
<accession>A0A0J6I5M1</accession>
<protein>
    <submittedName>
        <fullName evidence="1">Uncharacterized protein</fullName>
    </submittedName>
</protein>
<reference evidence="2" key="3">
    <citation type="journal article" date="2010" name="Genome Res.">
        <title>Population genomic sequencing of Coccidioides fungi reveals recent hybridization and transposon control.</title>
        <authorList>
            <person name="Neafsey D.E."/>
            <person name="Barker B.M."/>
            <person name="Sharpton T.J."/>
            <person name="Stajich J.E."/>
            <person name="Park D.J."/>
            <person name="Whiston E."/>
            <person name="Hung C.-Y."/>
            <person name="McMahan C."/>
            <person name="White J."/>
            <person name="Sykes S."/>
            <person name="Heiman D."/>
            <person name="Young S."/>
            <person name="Zeng Q."/>
            <person name="Abouelleil A."/>
            <person name="Aftuck L."/>
            <person name="Bessette D."/>
            <person name="Brown A."/>
            <person name="FitzGerald M."/>
            <person name="Lui A."/>
            <person name="Macdonald J.P."/>
            <person name="Priest M."/>
            <person name="Orbach M.J."/>
            <person name="Galgiani J.N."/>
            <person name="Kirkland T.N."/>
            <person name="Cole G.T."/>
            <person name="Birren B.W."/>
            <person name="Henn M.R."/>
            <person name="Taylor J.W."/>
            <person name="Rounsley S.D."/>
        </authorList>
    </citation>
    <scope>NUCLEOTIDE SEQUENCE [LARGE SCALE GENOMIC DNA]</scope>
    <source>
        <strain evidence="2">RMSCC 3488</strain>
    </source>
</reference>
<organism evidence="1 2">
    <name type="scientific">Coccidioides posadasii RMSCC 3488</name>
    <dbReference type="NCBI Taxonomy" id="454284"/>
    <lineage>
        <taxon>Eukaryota</taxon>
        <taxon>Fungi</taxon>
        <taxon>Dikarya</taxon>
        <taxon>Ascomycota</taxon>
        <taxon>Pezizomycotina</taxon>
        <taxon>Eurotiomycetes</taxon>
        <taxon>Eurotiomycetidae</taxon>
        <taxon>Onygenales</taxon>
        <taxon>Onygenaceae</taxon>
        <taxon>Coccidioides</taxon>
    </lineage>
</organism>
<evidence type="ECO:0000313" key="2">
    <source>
        <dbReference type="Proteomes" id="UP000054567"/>
    </source>
</evidence>
<dbReference type="AlphaFoldDB" id="A0A0J6I5M1"/>
<evidence type="ECO:0000313" key="1">
    <source>
        <dbReference type="EMBL" id="KMM66687.1"/>
    </source>
</evidence>
<reference evidence="1 2" key="1">
    <citation type="submission" date="2007-06" db="EMBL/GenBank/DDBJ databases">
        <title>The Genome Sequence of Coccidioides posadasii RMSCC_3488.</title>
        <authorList>
            <consortium name="Coccidioides Genome Resources Consortium"/>
            <consortium name="The Broad Institute Genome Sequencing Platform"/>
            <person name="Henn M.R."/>
            <person name="Sykes S."/>
            <person name="Young S."/>
            <person name="Jaffe D."/>
            <person name="Berlin A."/>
            <person name="Alvarez P."/>
            <person name="Butler J."/>
            <person name="Gnerre S."/>
            <person name="Grabherr M."/>
            <person name="Mauceli E."/>
            <person name="Brockman W."/>
            <person name="Kodira C."/>
            <person name="Alvarado L."/>
            <person name="Zeng Q."/>
            <person name="Crawford M."/>
            <person name="Antoine C."/>
            <person name="Devon K."/>
            <person name="Galgiani J."/>
            <person name="Orsborn K."/>
            <person name="Lewis M.L."/>
            <person name="Nusbaum C."/>
            <person name="Galagan J."/>
            <person name="Birren B."/>
        </authorList>
    </citation>
    <scope>NUCLEOTIDE SEQUENCE [LARGE SCALE GENOMIC DNA]</scope>
    <source>
        <strain evidence="1 2">RMSCC 3488</strain>
    </source>
</reference>